<dbReference type="Gene3D" id="1.10.10.10">
    <property type="entry name" value="Winged helix-like DNA-binding domain superfamily/Winged helix DNA-binding domain"/>
    <property type="match status" value="1"/>
</dbReference>
<evidence type="ECO:0000313" key="7">
    <source>
        <dbReference type="Proteomes" id="UP000335415"/>
    </source>
</evidence>
<dbReference type="Gene3D" id="3.40.190.290">
    <property type="match status" value="1"/>
</dbReference>
<dbReference type="CDD" id="cd05466">
    <property type="entry name" value="PBP2_LTTR_substrate"/>
    <property type="match status" value="1"/>
</dbReference>
<keyword evidence="4" id="KW-0804">Transcription</keyword>
<dbReference type="InterPro" id="IPR036388">
    <property type="entry name" value="WH-like_DNA-bd_sf"/>
</dbReference>
<organism evidence="6 7">
    <name type="scientific">Affinibrenneria salicis</name>
    <dbReference type="NCBI Taxonomy" id="2590031"/>
    <lineage>
        <taxon>Bacteria</taxon>
        <taxon>Pseudomonadati</taxon>
        <taxon>Pseudomonadota</taxon>
        <taxon>Gammaproteobacteria</taxon>
        <taxon>Enterobacterales</taxon>
        <taxon>Pectobacteriaceae</taxon>
        <taxon>Affinibrenneria</taxon>
    </lineage>
</organism>
<dbReference type="OrthoDB" id="8587655at2"/>
<dbReference type="EMBL" id="VYKJ01000006">
    <property type="protein sequence ID" value="KAA8999311.1"/>
    <property type="molecule type" value="Genomic_DNA"/>
</dbReference>
<keyword evidence="7" id="KW-1185">Reference proteome</keyword>
<evidence type="ECO:0000256" key="1">
    <source>
        <dbReference type="ARBA" id="ARBA00009437"/>
    </source>
</evidence>
<dbReference type="Pfam" id="PF00126">
    <property type="entry name" value="HTH_1"/>
    <property type="match status" value="1"/>
</dbReference>
<dbReference type="SUPFAM" id="SSF46785">
    <property type="entry name" value="Winged helix' DNA-binding domain"/>
    <property type="match status" value="1"/>
</dbReference>
<accession>A0A5J5FYM8</accession>
<dbReference type="InterPro" id="IPR005119">
    <property type="entry name" value="LysR_subst-bd"/>
</dbReference>
<name>A0A5J5FYM8_9GAMM</name>
<dbReference type="InterPro" id="IPR036390">
    <property type="entry name" value="WH_DNA-bd_sf"/>
</dbReference>
<keyword evidence="2" id="KW-0805">Transcription regulation</keyword>
<proteinExistence type="inferred from homology"/>
<evidence type="ECO:0000256" key="3">
    <source>
        <dbReference type="ARBA" id="ARBA00023125"/>
    </source>
</evidence>
<dbReference type="AlphaFoldDB" id="A0A5J5FYM8"/>
<dbReference type="Proteomes" id="UP000335415">
    <property type="component" value="Unassembled WGS sequence"/>
</dbReference>
<dbReference type="PROSITE" id="PS50931">
    <property type="entry name" value="HTH_LYSR"/>
    <property type="match status" value="1"/>
</dbReference>
<comment type="similarity">
    <text evidence="1">Belongs to the LysR transcriptional regulatory family.</text>
</comment>
<protein>
    <submittedName>
        <fullName evidence="6">LysR family transcriptional regulator</fullName>
    </submittedName>
</protein>
<dbReference type="Pfam" id="PF03466">
    <property type="entry name" value="LysR_substrate"/>
    <property type="match status" value="1"/>
</dbReference>
<gene>
    <name evidence="6" type="ORF">FJU30_13275</name>
</gene>
<reference evidence="6 7" key="1">
    <citation type="submission" date="2019-09" db="EMBL/GenBank/DDBJ databases">
        <authorList>
            <person name="Li Y."/>
        </authorList>
    </citation>
    <scope>NUCLEOTIDE SEQUENCE [LARGE SCALE GENOMIC DNA]</scope>
    <source>
        <strain evidence="6 7">L3-3HA</strain>
    </source>
</reference>
<sequence length="305" mass="34875">MAVSAIKNMNIRLLHVFVAVVRHQGYARAQQELNLTTSAISNYMSELEQRLGFVLCQRGRAGFALTPKGEQFLQQSLHLLREIDEFERQADVLKGDLGGTFRLAVIDSTVTDPALSLPDAISKFSERFPAVHINLQIRSPHEQVQGIINNQIDFAIGTFPSSVHNVIALPMYREQHWLYCSDMHPLFAEKQLSLARVTQFGIVSRTYWSASDLGKRGFKHSTASVDSMEAQLILILSGKYVGYLPEHYALRWVKEQRLRALLPTEFGFQAPFFMFFRRGRSKEVFIRAMRDLLKTRTRQKSQTAR</sequence>
<feature type="domain" description="HTH lysR-type" evidence="5">
    <location>
        <begin position="9"/>
        <end position="66"/>
    </location>
</feature>
<evidence type="ECO:0000256" key="2">
    <source>
        <dbReference type="ARBA" id="ARBA00023015"/>
    </source>
</evidence>
<evidence type="ECO:0000256" key="4">
    <source>
        <dbReference type="ARBA" id="ARBA00023163"/>
    </source>
</evidence>
<dbReference type="InterPro" id="IPR000847">
    <property type="entry name" value="LysR_HTH_N"/>
</dbReference>
<keyword evidence="3" id="KW-0238">DNA-binding</keyword>
<evidence type="ECO:0000259" key="5">
    <source>
        <dbReference type="PROSITE" id="PS50931"/>
    </source>
</evidence>
<dbReference type="GO" id="GO:0003700">
    <property type="term" value="F:DNA-binding transcription factor activity"/>
    <property type="evidence" value="ECO:0007669"/>
    <property type="project" value="InterPro"/>
</dbReference>
<dbReference type="SUPFAM" id="SSF53850">
    <property type="entry name" value="Periplasmic binding protein-like II"/>
    <property type="match status" value="1"/>
</dbReference>
<evidence type="ECO:0000313" key="6">
    <source>
        <dbReference type="EMBL" id="KAA8999311.1"/>
    </source>
</evidence>
<dbReference type="PANTHER" id="PTHR30126">
    <property type="entry name" value="HTH-TYPE TRANSCRIPTIONAL REGULATOR"/>
    <property type="match status" value="1"/>
</dbReference>
<comment type="caution">
    <text evidence="6">The sequence shown here is derived from an EMBL/GenBank/DDBJ whole genome shotgun (WGS) entry which is preliminary data.</text>
</comment>
<dbReference type="PANTHER" id="PTHR30126:SF98">
    <property type="entry name" value="HTH-TYPE TRANSCRIPTIONAL ACTIVATOR BAUR"/>
    <property type="match status" value="1"/>
</dbReference>
<dbReference type="GO" id="GO:0000976">
    <property type="term" value="F:transcription cis-regulatory region binding"/>
    <property type="evidence" value="ECO:0007669"/>
    <property type="project" value="TreeGrafter"/>
</dbReference>